<comment type="similarity">
    <text evidence="1">Belongs to the UPF0489 family.</text>
</comment>
<dbReference type="InterPro" id="IPR024131">
    <property type="entry name" value="UPF0489"/>
</dbReference>
<dbReference type="OMA" id="RIFWHLE"/>
<proteinExistence type="inferred from homology"/>
<dbReference type="PANTHER" id="PTHR13225:SF3">
    <property type="entry name" value="UPF0489 PROTEIN C5ORF22"/>
    <property type="match status" value="1"/>
</dbReference>
<evidence type="ECO:0000313" key="2">
    <source>
        <dbReference type="EMBL" id="KAH9370158.1"/>
    </source>
</evidence>
<dbReference type="VEuPathDB" id="VectorBase:HLOH_043221"/>
<name>A0A9J6FVH4_HAELO</name>
<gene>
    <name evidence="2" type="ORF">HPB48_013080</name>
</gene>
<dbReference type="OrthoDB" id="418142at2759"/>
<evidence type="ECO:0000313" key="3">
    <source>
        <dbReference type="Proteomes" id="UP000821853"/>
    </source>
</evidence>
<sequence length="365" mass="41373">MDRPVPVHVVEPHSDALAHIYRAIGSKKLDFEGLLMVHLDAHPDLVIPPKFEPQRVRDREHVFSSIDIESWIMPAVVAGHFDRLLWVRSPWSDQIPDGDYDLLIGEKEGQARVSLPVPYFLSECAWAPGEELSGARAVSLRVRPLEWLLSAQQVPDQPWRAGPRQLVLDIDLDFYSTQDPFSLMLSAGQMARLRKLYHWDWPKDLLDVQKVKEAQRGRARQLEQLRTCLEHHLSEGESSSGNRCEVPPCPPELLALCQDLRERPPEGEDLRPDLIHDAGCTCDLDSALPHHRSSREEVRDLVASTERFLRGLCATPVLVTIARSSTDAYCPPEDVDFIQDSVLSMLRTVYGELKIDLDYDTSDDA</sequence>
<accession>A0A9J6FVH4</accession>
<evidence type="ECO:0000256" key="1">
    <source>
        <dbReference type="ARBA" id="ARBA00007099"/>
    </source>
</evidence>
<dbReference type="Pfam" id="PF12640">
    <property type="entry name" value="UPF0489"/>
    <property type="match status" value="1"/>
</dbReference>
<protein>
    <submittedName>
        <fullName evidence="2">Uncharacterized protein</fullName>
    </submittedName>
</protein>
<dbReference type="PANTHER" id="PTHR13225">
    <property type="entry name" value="MISEXPRESSION SUPPRESSOR OF RAS 6"/>
    <property type="match status" value="1"/>
</dbReference>
<keyword evidence="3" id="KW-1185">Reference proteome</keyword>
<organism evidence="2 3">
    <name type="scientific">Haemaphysalis longicornis</name>
    <name type="common">Bush tick</name>
    <dbReference type="NCBI Taxonomy" id="44386"/>
    <lineage>
        <taxon>Eukaryota</taxon>
        <taxon>Metazoa</taxon>
        <taxon>Ecdysozoa</taxon>
        <taxon>Arthropoda</taxon>
        <taxon>Chelicerata</taxon>
        <taxon>Arachnida</taxon>
        <taxon>Acari</taxon>
        <taxon>Parasitiformes</taxon>
        <taxon>Ixodida</taxon>
        <taxon>Ixodoidea</taxon>
        <taxon>Ixodidae</taxon>
        <taxon>Haemaphysalinae</taxon>
        <taxon>Haemaphysalis</taxon>
    </lineage>
</organism>
<dbReference type="EMBL" id="JABSTR010000005">
    <property type="protein sequence ID" value="KAH9370158.1"/>
    <property type="molecule type" value="Genomic_DNA"/>
</dbReference>
<dbReference type="AlphaFoldDB" id="A0A9J6FVH4"/>
<reference evidence="2 3" key="1">
    <citation type="journal article" date="2020" name="Cell">
        <title>Large-Scale Comparative Analyses of Tick Genomes Elucidate Their Genetic Diversity and Vector Capacities.</title>
        <authorList>
            <consortium name="Tick Genome and Microbiome Consortium (TIGMIC)"/>
            <person name="Jia N."/>
            <person name="Wang J."/>
            <person name="Shi W."/>
            <person name="Du L."/>
            <person name="Sun Y."/>
            <person name="Zhan W."/>
            <person name="Jiang J.F."/>
            <person name="Wang Q."/>
            <person name="Zhang B."/>
            <person name="Ji P."/>
            <person name="Bell-Sakyi L."/>
            <person name="Cui X.M."/>
            <person name="Yuan T.T."/>
            <person name="Jiang B.G."/>
            <person name="Yang W.F."/>
            <person name="Lam T.T."/>
            <person name="Chang Q.C."/>
            <person name="Ding S.J."/>
            <person name="Wang X.J."/>
            <person name="Zhu J.G."/>
            <person name="Ruan X.D."/>
            <person name="Zhao L."/>
            <person name="Wei J.T."/>
            <person name="Ye R.Z."/>
            <person name="Que T.C."/>
            <person name="Du C.H."/>
            <person name="Zhou Y.H."/>
            <person name="Cheng J.X."/>
            <person name="Dai P.F."/>
            <person name="Guo W.B."/>
            <person name="Han X.H."/>
            <person name="Huang E.J."/>
            <person name="Li L.F."/>
            <person name="Wei W."/>
            <person name="Gao Y.C."/>
            <person name="Liu J.Z."/>
            <person name="Shao H.Z."/>
            <person name="Wang X."/>
            <person name="Wang C.C."/>
            <person name="Yang T.C."/>
            <person name="Huo Q.B."/>
            <person name="Li W."/>
            <person name="Chen H.Y."/>
            <person name="Chen S.E."/>
            <person name="Zhou L.G."/>
            <person name="Ni X.B."/>
            <person name="Tian J.H."/>
            <person name="Sheng Y."/>
            <person name="Liu T."/>
            <person name="Pan Y.S."/>
            <person name="Xia L.Y."/>
            <person name="Li J."/>
            <person name="Zhao F."/>
            <person name="Cao W.C."/>
        </authorList>
    </citation>
    <scope>NUCLEOTIDE SEQUENCE [LARGE SCALE GENOMIC DNA]</scope>
    <source>
        <strain evidence="2">HaeL-2018</strain>
    </source>
</reference>
<dbReference type="Proteomes" id="UP000821853">
    <property type="component" value="Chromosome 3"/>
</dbReference>
<comment type="caution">
    <text evidence="2">The sequence shown here is derived from an EMBL/GenBank/DDBJ whole genome shotgun (WGS) entry which is preliminary data.</text>
</comment>